<dbReference type="InterPro" id="IPR052350">
    <property type="entry name" value="Metallo-dep_Lactonases"/>
</dbReference>
<dbReference type="PANTHER" id="PTHR43569">
    <property type="entry name" value="AMIDOHYDROLASE"/>
    <property type="match status" value="1"/>
</dbReference>
<evidence type="ECO:0000313" key="3">
    <source>
        <dbReference type="EMBL" id="ABD26868.1"/>
    </source>
</evidence>
<dbReference type="AlphaFoldDB" id="Q2G5K5"/>
<evidence type="ECO:0000256" key="1">
    <source>
        <dbReference type="ARBA" id="ARBA00038310"/>
    </source>
</evidence>
<dbReference type="Pfam" id="PF04909">
    <property type="entry name" value="Amidohydro_2"/>
    <property type="match status" value="1"/>
</dbReference>
<evidence type="ECO:0000259" key="2">
    <source>
        <dbReference type="Pfam" id="PF04909"/>
    </source>
</evidence>
<dbReference type="Gene3D" id="3.20.20.140">
    <property type="entry name" value="Metal-dependent hydrolases"/>
    <property type="match status" value="1"/>
</dbReference>
<comment type="similarity">
    <text evidence="1">Belongs to the metallo-dependent hydrolases superfamily.</text>
</comment>
<organism evidence="3 4">
    <name type="scientific">Novosphingobium aromaticivorans (strain ATCC 700278 / DSM 12444 / CCUG 56034 / CIP 105152 / NBRC 16084 / F199)</name>
    <dbReference type="NCBI Taxonomy" id="279238"/>
    <lineage>
        <taxon>Bacteria</taxon>
        <taxon>Pseudomonadati</taxon>
        <taxon>Pseudomonadota</taxon>
        <taxon>Alphaproteobacteria</taxon>
        <taxon>Sphingomonadales</taxon>
        <taxon>Sphingomonadaceae</taxon>
        <taxon>Novosphingobium</taxon>
    </lineage>
</organism>
<feature type="domain" description="Amidohydrolase-related" evidence="2">
    <location>
        <begin position="3"/>
        <end position="274"/>
    </location>
</feature>
<keyword evidence="3" id="KW-0378">Hydrolase</keyword>
<dbReference type="SUPFAM" id="SSF51556">
    <property type="entry name" value="Metallo-dependent hydrolases"/>
    <property type="match status" value="1"/>
</dbReference>
<dbReference type="PANTHER" id="PTHR43569:SF2">
    <property type="entry name" value="AMIDOHYDROLASE-RELATED DOMAIN-CONTAINING PROTEIN"/>
    <property type="match status" value="1"/>
</dbReference>
<sequence length="277" mass="29989">MIVDSHHHFWSLGNPFTDWPTPDLAPIHRDFLPSDLEAEIAAAGVTGTVLVQAAPALAETHWLLEIAARTPTVLGVVGWVDLAAPSATEDLTALAHDPLLRGLRPMLQSIPQQGWILAGAVEPALRAMAGRGLCFDALVRADQIGEITRLARRHPDLRIVLDHGGKPDIANGVFAPWAADLEVLAACPNVWCKLSGLWTEAGQDLSDATIAPWARHILSCFGTARTIWGSDWPVVRLAGGYTGWLAQCRRLLDDLDDHGRAQVFALNGMDFYGLARS</sequence>
<dbReference type="EMBL" id="CP000248">
    <property type="protein sequence ID" value="ABD26868.1"/>
    <property type="molecule type" value="Genomic_DNA"/>
</dbReference>
<keyword evidence="4" id="KW-1185">Reference proteome</keyword>
<dbReference type="InterPro" id="IPR006680">
    <property type="entry name" value="Amidohydro-rel"/>
</dbReference>
<proteinExistence type="inferred from homology"/>
<dbReference type="Proteomes" id="UP000009134">
    <property type="component" value="Chromosome"/>
</dbReference>
<dbReference type="KEGG" id="nar:Saro_2432"/>
<name>Q2G5K5_NOVAD</name>
<dbReference type="GO" id="GO:0016787">
    <property type="term" value="F:hydrolase activity"/>
    <property type="evidence" value="ECO:0007669"/>
    <property type="project" value="UniProtKB-KW"/>
</dbReference>
<gene>
    <name evidence="3" type="ordered locus">Saro_2432</name>
</gene>
<dbReference type="STRING" id="279238.Saro_2432"/>
<evidence type="ECO:0000313" key="4">
    <source>
        <dbReference type="Proteomes" id="UP000009134"/>
    </source>
</evidence>
<dbReference type="HOGENOM" id="CLU_044590_3_0_5"/>
<dbReference type="eggNOG" id="COG3618">
    <property type="taxonomic scope" value="Bacteria"/>
</dbReference>
<protein>
    <submittedName>
        <fullName evidence="3">Amidohydrolase 2</fullName>
    </submittedName>
</protein>
<reference evidence="4" key="1">
    <citation type="submission" date="2006-01" db="EMBL/GenBank/DDBJ databases">
        <title>Complete sequence of Novosphingobium aromaticivorans DSM 12444.</title>
        <authorList>
            <consortium name="US DOE Joint Genome Institute"/>
            <person name="Copeland A."/>
            <person name="Lucas S."/>
            <person name="Lapidus A."/>
            <person name="Barry K."/>
            <person name="Detter J.C."/>
            <person name="Glavina T."/>
            <person name="Hammon N."/>
            <person name="Israni S."/>
            <person name="Pitluck S."/>
            <person name="Chain P."/>
            <person name="Malfatti S."/>
            <person name="Shin M."/>
            <person name="Vergez L."/>
            <person name="Schmutz J."/>
            <person name="Larimer F."/>
            <person name="Land M."/>
            <person name="Kyrpides N."/>
            <person name="Ivanova N."/>
            <person name="Fredrickson J."/>
            <person name="Balkwill D."/>
            <person name="Romine M.F."/>
            <person name="Richardson P."/>
        </authorList>
    </citation>
    <scope>NUCLEOTIDE SEQUENCE [LARGE SCALE GENOMIC DNA]</scope>
    <source>
        <strain evidence="4">ATCC 700278 / DSM 12444 / CCUG 56034 / CIP 105152 / NBRC 16084 / F199</strain>
    </source>
</reference>
<dbReference type="InterPro" id="IPR032466">
    <property type="entry name" value="Metal_Hydrolase"/>
</dbReference>
<dbReference type="RefSeq" id="WP_011446074.1">
    <property type="nucleotide sequence ID" value="NC_007794.1"/>
</dbReference>
<accession>Q2G5K5</accession>